<dbReference type="AlphaFoldDB" id="A0A1L7XL35"/>
<feature type="region of interest" description="Disordered" evidence="1">
    <location>
        <begin position="225"/>
        <end position="250"/>
    </location>
</feature>
<feature type="compositionally biased region" description="Low complexity" evidence="1">
    <location>
        <begin position="115"/>
        <end position="125"/>
    </location>
</feature>
<feature type="signal peptide" evidence="2">
    <location>
        <begin position="1"/>
        <end position="23"/>
    </location>
</feature>
<reference evidence="3 4" key="1">
    <citation type="submission" date="2016-03" db="EMBL/GenBank/DDBJ databases">
        <authorList>
            <person name="Ploux O."/>
        </authorList>
    </citation>
    <scope>NUCLEOTIDE SEQUENCE [LARGE SCALE GENOMIC DNA]</scope>
    <source>
        <strain evidence="3 4">UAMH 11012</strain>
    </source>
</reference>
<proteinExistence type="predicted"/>
<evidence type="ECO:0000313" key="3">
    <source>
        <dbReference type="EMBL" id="CZR65775.1"/>
    </source>
</evidence>
<name>A0A1L7XL35_9HELO</name>
<protein>
    <submittedName>
        <fullName evidence="3">Uncharacterized protein</fullName>
    </submittedName>
</protein>
<evidence type="ECO:0000313" key="4">
    <source>
        <dbReference type="Proteomes" id="UP000184330"/>
    </source>
</evidence>
<feature type="compositionally biased region" description="Acidic residues" evidence="1">
    <location>
        <begin position="88"/>
        <end position="97"/>
    </location>
</feature>
<feature type="compositionally biased region" description="Gly residues" evidence="1">
    <location>
        <begin position="74"/>
        <end position="87"/>
    </location>
</feature>
<gene>
    <name evidence="3" type="ORF">PAC_15675</name>
</gene>
<dbReference type="Proteomes" id="UP000184330">
    <property type="component" value="Unassembled WGS sequence"/>
</dbReference>
<feature type="chain" id="PRO_5013132159" evidence="2">
    <location>
        <begin position="24"/>
        <end position="250"/>
    </location>
</feature>
<sequence length="250" mass="25828">MKPLSIIFYVGALLGTAILPAHSKPVGISQRDANGNDDKGVALCGDDKDCRGPYLVGAVSKRRDTTSLLWVRGSGEGAAGEGAAGEGADGEGADGEGAESGGAQGGAQGQGAQGEGAAQGDSGSDQSDRNSDIPPDQLRSGSDVPSDVWAGSDADGSLPQRSDDDLSLKESANDDSSPESQEILPMSQYVTNGQKYYDDVMKAIHLIPKAERPYPAYTDRYRLTSTARSPLDPDPAEADSQVSKDTPALL</sequence>
<keyword evidence="4" id="KW-1185">Reference proteome</keyword>
<evidence type="ECO:0000256" key="1">
    <source>
        <dbReference type="SAM" id="MobiDB-lite"/>
    </source>
</evidence>
<accession>A0A1L7XL35</accession>
<keyword evidence="2" id="KW-0732">Signal</keyword>
<evidence type="ECO:0000256" key="2">
    <source>
        <dbReference type="SAM" id="SignalP"/>
    </source>
</evidence>
<organism evidence="3 4">
    <name type="scientific">Phialocephala subalpina</name>
    <dbReference type="NCBI Taxonomy" id="576137"/>
    <lineage>
        <taxon>Eukaryota</taxon>
        <taxon>Fungi</taxon>
        <taxon>Dikarya</taxon>
        <taxon>Ascomycota</taxon>
        <taxon>Pezizomycotina</taxon>
        <taxon>Leotiomycetes</taxon>
        <taxon>Helotiales</taxon>
        <taxon>Mollisiaceae</taxon>
        <taxon>Phialocephala</taxon>
        <taxon>Phialocephala fortinii species complex</taxon>
    </lineage>
</organism>
<feature type="compositionally biased region" description="Gly residues" evidence="1">
    <location>
        <begin position="98"/>
        <end position="114"/>
    </location>
</feature>
<feature type="region of interest" description="Disordered" evidence="1">
    <location>
        <begin position="73"/>
        <end position="186"/>
    </location>
</feature>
<feature type="compositionally biased region" description="Basic and acidic residues" evidence="1">
    <location>
        <begin position="161"/>
        <end position="172"/>
    </location>
</feature>
<dbReference type="EMBL" id="FJOG01000033">
    <property type="protein sequence ID" value="CZR65775.1"/>
    <property type="molecule type" value="Genomic_DNA"/>
</dbReference>